<evidence type="ECO:0000256" key="3">
    <source>
        <dbReference type="ARBA" id="ARBA00007681"/>
    </source>
</evidence>
<dbReference type="Gene3D" id="3.40.1380.10">
    <property type="match status" value="1"/>
</dbReference>
<evidence type="ECO:0000256" key="2">
    <source>
        <dbReference type="ARBA" id="ARBA00004170"/>
    </source>
</evidence>
<comment type="subcellular location">
    <subcellularLocation>
        <location evidence="2">Membrane</location>
        <topology evidence="2">Peripheral membrane protein</topology>
    </subcellularLocation>
</comment>
<dbReference type="InterPro" id="IPR000131">
    <property type="entry name" value="ATP_synth_F1_gsu"/>
</dbReference>
<dbReference type="Pfam" id="PF00231">
    <property type="entry name" value="ATP-synt"/>
    <property type="match status" value="1"/>
</dbReference>
<keyword evidence="8" id="KW-0139">CF(1)</keyword>
<reference evidence="10 11" key="1">
    <citation type="journal article" date="2016" name="Nat. Commun.">
        <title>Thousands of microbial genomes shed light on interconnected biogeochemical processes in an aquifer system.</title>
        <authorList>
            <person name="Anantharaman K."/>
            <person name="Brown C.T."/>
            <person name="Hug L.A."/>
            <person name="Sharon I."/>
            <person name="Castelle C.J."/>
            <person name="Probst A.J."/>
            <person name="Thomas B.C."/>
            <person name="Singh A."/>
            <person name="Wilkins M.J."/>
            <person name="Karaoz U."/>
            <person name="Brodie E.L."/>
            <person name="Williams K.H."/>
            <person name="Hubbard S.S."/>
            <person name="Banfield J.F."/>
        </authorList>
    </citation>
    <scope>NUCLEOTIDE SEQUENCE [LARGE SCALE GENOMIC DNA]</scope>
</reference>
<accession>A0A1F5MKF3</accession>
<evidence type="ECO:0000256" key="9">
    <source>
        <dbReference type="ARBA" id="ARBA00023310"/>
    </source>
</evidence>
<keyword evidence="4" id="KW-0813">Transport</keyword>
<protein>
    <recommendedName>
        <fullName evidence="12">ATP synthase F1 subunit gamma</fullName>
    </recommendedName>
</protein>
<evidence type="ECO:0000256" key="4">
    <source>
        <dbReference type="ARBA" id="ARBA00022448"/>
    </source>
</evidence>
<evidence type="ECO:0000313" key="10">
    <source>
        <dbReference type="EMBL" id="OGE65866.1"/>
    </source>
</evidence>
<keyword evidence="5" id="KW-0375">Hydrogen ion transport</keyword>
<evidence type="ECO:0000256" key="7">
    <source>
        <dbReference type="ARBA" id="ARBA00023136"/>
    </source>
</evidence>
<dbReference type="GO" id="GO:0045259">
    <property type="term" value="C:proton-transporting ATP synthase complex"/>
    <property type="evidence" value="ECO:0007669"/>
    <property type="project" value="UniProtKB-KW"/>
</dbReference>
<evidence type="ECO:0000313" key="11">
    <source>
        <dbReference type="Proteomes" id="UP000178017"/>
    </source>
</evidence>
<evidence type="ECO:0000256" key="6">
    <source>
        <dbReference type="ARBA" id="ARBA00023065"/>
    </source>
</evidence>
<dbReference type="InterPro" id="IPR035968">
    <property type="entry name" value="ATP_synth_F1_ATPase_gsu"/>
</dbReference>
<sequence>MSNIKQLEQTLSNAQSLKMITQGYSEISASKLQTIRTNMEKNISFARELGDIFHLVKKEVIKRHLPLPPKKPGMVHILLTSNNRFYGNLEKPLARYFISATNSLVANQPQLQNIFFVVGKTGPIFLQALKYSLQYQSVVFKEDLPTTEEFISFIEKIKSYQTILVYHSRFKTVLTQFPVISDITQSLIKPQEIEADIKYIFEPELQEIQDFFERQILQILFQQTFLESELARTSARLMAMDAAENNANDYLKEIKRNLALQRRSIASSKALEMINTLVNMQKATT</sequence>
<proteinExistence type="inferred from homology"/>
<dbReference type="Proteomes" id="UP000178017">
    <property type="component" value="Unassembled WGS sequence"/>
</dbReference>
<keyword evidence="7" id="KW-0472">Membrane</keyword>
<gene>
    <name evidence="10" type="ORF">A3B49_02850</name>
</gene>
<name>A0A1F5MKF3_9BACT</name>
<evidence type="ECO:0008006" key="12">
    <source>
        <dbReference type="Google" id="ProtNLM"/>
    </source>
</evidence>
<dbReference type="GO" id="GO:0046933">
    <property type="term" value="F:proton-transporting ATP synthase activity, rotational mechanism"/>
    <property type="evidence" value="ECO:0007669"/>
    <property type="project" value="InterPro"/>
</dbReference>
<dbReference type="AlphaFoldDB" id="A0A1F5MKF3"/>
<comment type="similarity">
    <text evidence="3">Belongs to the ATPase gamma chain family.</text>
</comment>
<evidence type="ECO:0000256" key="1">
    <source>
        <dbReference type="ARBA" id="ARBA00003456"/>
    </source>
</evidence>
<keyword evidence="9" id="KW-0066">ATP synthesis</keyword>
<organism evidence="10 11">
    <name type="scientific">Candidatus Daviesbacteria bacterium RIFCSPLOWO2_01_FULL_40_24</name>
    <dbReference type="NCBI Taxonomy" id="1797787"/>
    <lineage>
        <taxon>Bacteria</taxon>
        <taxon>Candidatus Daviesiibacteriota</taxon>
    </lineage>
</organism>
<comment type="function">
    <text evidence="1">Produces ATP from ADP in the presence of a proton gradient across the membrane. The gamma chain is believed to be important in regulating ATPase activity and the flow of protons through the CF(0) complex.</text>
</comment>
<evidence type="ECO:0000256" key="8">
    <source>
        <dbReference type="ARBA" id="ARBA00023196"/>
    </source>
</evidence>
<evidence type="ECO:0000256" key="5">
    <source>
        <dbReference type="ARBA" id="ARBA00022781"/>
    </source>
</evidence>
<keyword evidence="6" id="KW-0406">Ion transport</keyword>
<dbReference type="EMBL" id="MFDO01000003">
    <property type="protein sequence ID" value="OGE65866.1"/>
    <property type="molecule type" value="Genomic_DNA"/>
</dbReference>
<dbReference type="SUPFAM" id="SSF52943">
    <property type="entry name" value="ATP synthase (F1-ATPase), gamma subunit"/>
    <property type="match status" value="1"/>
</dbReference>
<comment type="caution">
    <text evidence="10">The sequence shown here is derived from an EMBL/GenBank/DDBJ whole genome shotgun (WGS) entry which is preliminary data.</text>
</comment>